<proteinExistence type="predicted"/>
<keyword evidence="2" id="KW-1133">Transmembrane helix</keyword>
<feature type="transmembrane region" description="Helical" evidence="2">
    <location>
        <begin position="97"/>
        <end position="114"/>
    </location>
</feature>
<feature type="transmembrane region" description="Helical" evidence="2">
    <location>
        <begin position="65"/>
        <end position="85"/>
    </location>
</feature>
<feature type="transmembrane region" description="Helical" evidence="2">
    <location>
        <begin position="35"/>
        <end position="59"/>
    </location>
</feature>
<dbReference type="EMBL" id="UHDK01000001">
    <property type="protein sequence ID" value="SUM32806.1"/>
    <property type="molecule type" value="Genomic_DNA"/>
</dbReference>
<evidence type="ECO:0000256" key="1">
    <source>
        <dbReference type="SAM" id="MobiDB-lite"/>
    </source>
</evidence>
<sequence>MAQTKKRTTTKKKSTNTRNNKSRQKKKQTDSPLRYILAIAIFILVGLGAFQLGIVGTMIDSFFNYLFGTSRFLTYILVLIATVYMTYYKALPKTRRTVGAVVLQFALLFLMHIIF</sequence>
<reference evidence="3 4" key="1">
    <citation type="submission" date="2018-06" db="EMBL/GenBank/DDBJ databases">
        <authorList>
            <consortium name="Pathogen Informatics"/>
            <person name="Doyle S."/>
        </authorList>
    </citation>
    <scope>NUCLEOTIDE SEQUENCE [LARGE SCALE GENOMIC DNA]</scope>
    <source>
        <strain evidence="3 4">NCTC12195</strain>
    </source>
</reference>
<evidence type="ECO:0000313" key="3">
    <source>
        <dbReference type="EMBL" id="SUM32806.1"/>
    </source>
</evidence>
<keyword evidence="2" id="KW-0472">Membrane</keyword>
<dbReference type="Proteomes" id="UP000255277">
    <property type="component" value="Unassembled WGS sequence"/>
</dbReference>
<evidence type="ECO:0000313" key="4">
    <source>
        <dbReference type="Proteomes" id="UP000255277"/>
    </source>
</evidence>
<feature type="compositionally biased region" description="Basic residues" evidence="1">
    <location>
        <begin position="1"/>
        <end position="26"/>
    </location>
</feature>
<dbReference type="AlphaFoldDB" id="A0A380FHI2"/>
<protein>
    <submittedName>
        <fullName evidence="3">DNA translocase</fullName>
    </submittedName>
</protein>
<keyword evidence="2" id="KW-0812">Transmembrane</keyword>
<evidence type="ECO:0000256" key="2">
    <source>
        <dbReference type="SAM" id="Phobius"/>
    </source>
</evidence>
<accession>A0A380FHI2</accession>
<organism evidence="3 4">
    <name type="scientific">Staphylococcus gallinarum</name>
    <dbReference type="NCBI Taxonomy" id="1293"/>
    <lineage>
        <taxon>Bacteria</taxon>
        <taxon>Bacillati</taxon>
        <taxon>Bacillota</taxon>
        <taxon>Bacilli</taxon>
        <taxon>Bacillales</taxon>
        <taxon>Staphylococcaceae</taxon>
        <taxon>Staphylococcus</taxon>
    </lineage>
</organism>
<name>A0A380FHI2_STAGA</name>
<gene>
    <name evidence="3" type="primary">ftsK_1</name>
    <name evidence="3" type="ORF">NCTC12195_02255</name>
</gene>
<feature type="region of interest" description="Disordered" evidence="1">
    <location>
        <begin position="1"/>
        <end position="30"/>
    </location>
</feature>